<organism evidence="1">
    <name type="scientific">Anguilla anguilla</name>
    <name type="common">European freshwater eel</name>
    <name type="synonym">Muraena anguilla</name>
    <dbReference type="NCBI Taxonomy" id="7936"/>
    <lineage>
        <taxon>Eukaryota</taxon>
        <taxon>Metazoa</taxon>
        <taxon>Chordata</taxon>
        <taxon>Craniata</taxon>
        <taxon>Vertebrata</taxon>
        <taxon>Euteleostomi</taxon>
        <taxon>Actinopterygii</taxon>
        <taxon>Neopterygii</taxon>
        <taxon>Teleostei</taxon>
        <taxon>Anguilliformes</taxon>
        <taxon>Anguillidae</taxon>
        <taxon>Anguilla</taxon>
    </lineage>
</organism>
<dbReference type="AlphaFoldDB" id="A0A0E9WAD8"/>
<proteinExistence type="predicted"/>
<evidence type="ECO:0000313" key="1">
    <source>
        <dbReference type="EMBL" id="JAH86550.1"/>
    </source>
</evidence>
<sequence>MMDVYFWHGMGVCFAAWYTLDTLQQ</sequence>
<name>A0A0E9WAD8_ANGAN</name>
<reference evidence="1" key="1">
    <citation type="submission" date="2014-11" db="EMBL/GenBank/DDBJ databases">
        <authorList>
            <person name="Amaro Gonzalez C."/>
        </authorList>
    </citation>
    <scope>NUCLEOTIDE SEQUENCE</scope>
</reference>
<protein>
    <submittedName>
        <fullName evidence="1">Uncharacterized protein</fullName>
    </submittedName>
</protein>
<accession>A0A0E9WAD8</accession>
<dbReference type="EMBL" id="GBXM01022027">
    <property type="protein sequence ID" value="JAH86550.1"/>
    <property type="molecule type" value="Transcribed_RNA"/>
</dbReference>
<reference evidence="1" key="2">
    <citation type="journal article" date="2015" name="Fish Shellfish Immunol.">
        <title>Early steps in the European eel (Anguilla anguilla)-Vibrio vulnificus interaction in the gills: Role of the RtxA13 toxin.</title>
        <authorList>
            <person name="Callol A."/>
            <person name="Pajuelo D."/>
            <person name="Ebbesson L."/>
            <person name="Teles M."/>
            <person name="MacKenzie S."/>
            <person name="Amaro C."/>
        </authorList>
    </citation>
    <scope>NUCLEOTIDE SEQUENCE</scope>
</reference>